<reference evidence="2 3" key="1">
    <citation type="journal article" date="2019" name="Nat. Med.">
        <title>A library of human gut bacterial isolates paired with longitudinal multiomics data enables mechanistic microbiome research.</title>
        <authorList>
            <person name="Poyet M."/>
            <person name="Groussin M."/>
            <person name="Gibbons S.M."/>
            <person name="Avila-Pacheco J."/>
            <person name="Jiang X."/>
            <person name="Kearney S.M."/>
            <person name="Perrotta A.R."/>
            <person name="Berdy B."/>
            <person name="Zhao S."/>
            <person name="Lieberman T.D."/>
            <person name="Swanson P.K."/>
            <person name="Smith M."/>
            <person name="Roesemann S."/>
            <person name="Alexander J.E."/>
            <person name="Rich S.A."/>
            <person name="Livny J."/>
            <person name="Vlamakis H."/>
            <person name="Clish C."/>
            <person name="Bullock K."/>
            <person name="Deik A."/>
            <person name="Scott J."/>
            <person name="Pierce K.A."/>
            <person name="Xavier R.J."/>
            <person name="Alm E.J."/>
        </authorList>
    </citation>
    <scope>NUCLEOTIDE SEQUENCE [LARGE SCALE GENOMIC DNA]</scope>
    <source>
        <strain evidence="2 3">BIOML-A1</strain>
    </source>
</reference>
<dbReference type="EMBL" id="VVND01000003">
    <property type="protein sequence ID" value="KAA3160395.1"/>
    <property type="molecule type" value="Genomic_DNA"/>
</dbReference>
<dbReference type="PROSITE" id="PS50943">
    <property type="entry name" value="HTH_CROC1"/>
    <property type="match status" value="1"/>
</dbReference>
<keyword evidence="3" id="KW-1185">Reference proteome</keyword>
<name>A0ABQ6S6B6_9BACT</name>
<dbReference type="InterPro" id="IPR010982">
    <property type="entry name" value="Lambda_DNA-bd_dom_sf"/>
</dbReference>
<feature type="domain" description="HTH cro/C1-type" evidence="1">
    <location>
        <begin position="16"/>
        <end position="67"/>
    </location>
</feature>
<organism evidence="2 3">
    <name type="scientific">Alistipes finegoldii</name>
    <dbReference type="NCBI Taxonomy" id="214856"/>
    <lineage>
        <taxon>Bacteria</taxon>
        <taxon>Pseudomonadati</taxon>
        <taxon>Bacteroidota</taxon>
        <taxon>Bacteroidia</taxon>
        <taxon>Bacteroidales</taxon>
        <taxon>Rikenellaceae</taxon>
        <taxon>Alistipes</taxon>
    </lineage>
</organism>
<dbReference type="SUPFAM" id="SSF47413">
    <property type="entry name" value="lambda repressor-like DNA-binding domains"/>
    <property type="match status" value="1"/>
</dbReference>
<protein>
    <submittedName>
        <fullName evidence="2">Helix-turn-helix transcriptional regulator</fullName>
    </submittedName>
</protein>
<dbReference type="InterPro" id="IPR001387">
    <property type="entry name" value="Cro/C1-type_HTH"/>
</dbReference>
<evidence type="ECO:0000259" key="1">
    <source>
        <dbReference type="PROSITE" id="PS50943"/>
    </source>
</evidence>
<proteinExistence type="predicted"/>
<evidence type="ECO:0000313" key="3">
    <source>
        <dbReference type="Proteomes" id="UP000324870"/>
    </source>
</evidence>
<accession>A0ABQ6S6B6</accession>
<gene>
    <name evidence="2" type="ORF">F2A26_04080</name>
</gene>
<dbReference type="Proteomes" id="UP000324870">
    <property type="component" value="Unassembled WGS sequence"/>
</dbReference>
<dbReference type="Gene3D" id="1.10.260.40">
    <property type="entry name" value="lambda repressor-like DNA-binding domains"/>
    <property type="match status" value="1"/>
</dbReference>
<comment type="caution">
    <text evidence="2">The sequence shown here is derived from an EMBL/GenBank/DDBJ whole genome shotgun (WGS) entry which is preliminary data.</text>
</comment>
<sequence length="79" mass="9400">MKPTNPILVNLVAQRMREIREQHDHTQEYLSNNTHLKIWDYESEQKFPSLGSISKFCEFYDISLEDFFAGMTYPKGQKK</sequence>
<evidence type="ECO:0000313" key="2">
    <source>
        <dbReference type="EMBL" id="KAA3160395.1"/>
    </source>
</evidence>
<dbReference type="CDD" id="cd00093">
    <property type="entry name" value="HTH_XRE"/>
    <property type="match status" value="1"/>
</dbReference>